<dbReference type="GO" id="GO:0034625">
    <property type="term" value="P:fatty acid elongation, monounsaturated fatty acid"/>
    <property type="evidence" value="ECO:0007669"/>
    <property type="project" value="TreeGrafter"/>
</dbReference>
<dbReference type="PANTHER" id="PTHR11157">
    <property type="entry name" value="FATTY ACID ACYL TRANSFERASE-RELATED"/>
    <property type="match status" value="1"/>
</dbReference>
<dbReference type="EMBL" id="GBRD01005008">
    <property type="protein sequence ID" value="JAG60813.1"/>
    <property type="molecule type" value="Transcribed_RNA"/>
</dbReference>
<keyword evidence="5 10" id="KW-0276">Fatty acid metabolism</keyword>
<comment type="subcellular location">
    <subcellularLocation>
        <location evidence="1">Membrane</location>
        <topology evidence="1">Multi-pass membrane protein</topology>
    </subcellularLocation>
</comment>
<dbReference type="PANTHER" id="PTHR11157:SF17">
    <property type="entry name" value="ELONGATION OF VERY LONG CHAIN FATTY ACIDS PROTEIN 6"/>
    <property type="match status" value="1"/>
</dbReference>
<dbReference type="GO" id="GO:0005789">
    <property type="term" value="C:endoplasmic reticulum membrane"/>
    <property type="evidence" value="ECO:0007669"/>
    <property type="project" value="TreeGrafter"/>
</dbReference>
<dbReference type="GO" id="GO:0030148">
    <property type="term" value="P:sphingolipid biosynthetic process"/>
    <property type="evidence" value="ECO:0007669"/>
    <property type="project" value="TreeGrafter"/>
</dbReference>
<dbReference type="PROSITE" id="PS01188">
    <property type="entry name" value="ELO"/>
    <property type="match status" value="1"/>
</dbReference>
<keyword evidence="6 10" id="KW-1133">Transmembrane helix</keyword>
<comment type="similarity">
    <text evidence="10">Belongs to the ELO family.</text>
</comment>
<dbReference type="Pfam" id="PF01151">
    <property type="entry name" value="ELO"/>
    <property type="match status" value="1"/>
</dbReference>
<feature type="transmembrane region" description="Helical" evidence="10">
    <location>
        <begin position="168"/>
        <end position="189"/>
    </location>
</feature>
<evidence type="ECO:0000256" key="4">
    <source>
        <dbReference type="ARBA" id="ARBA00022692"/>
    </source>
</evidence>
<reference evidence="11" key="1">
    <citation type="submission" date="2014-09" db="EMBL/GenBank/DDBJ databases">
        <authorList>
            <person name="Magalhaes I.L.F."/>
            <person name="Oliveira U."/>
            <person name="Santos F.R."/>
            <person name="Vidigal T.H.D.A."/>
            <person name="Brescovit A.D."/>
            <person name="Santos A.J."/>
        </authorList>
    </citation>
    <scope>NUCLEOTIDE SEQUENCE</scope>
</reference>
<name>A0A0K8T5K1_LYGHE</name>
<dbReference type="GO" id="GO:0019367">
    <property type="term" value="P:fatty acid elongation, saturated fatty acid"/>
    <property type="evidence" value="ECO:0007669"/>
    <property type="project" value="TreeGrafter"/>
</dbReference>
<dbReference type="GO" id="GO:0034626">
    <property type="term" value="P:fatty acid elongation, polyunsaturated fatty acid"/>
    <property type="evidence" value="ECO:0007669"/>
    <property type="project" value="TreeGrafter"/>
</dbReference>
<dbReference type="GO" id="GO:0042761">
    <property type="term" value="P:very long-chain fatty acid biosynthetic process"/>
    <property type="evidence" value="ECO:0007669"/>
    <property type="project" value="TreeGrafter"/>
</dbReference>
<dbReference type="EMBL" id="GBRD01005007">
    <property type="protein sequence ID" value="JAG60814.1"/>
    <property type="molecule type" value="Transcribed_RNA"/>
</dbReference>
<evidence type="ECO:0000256" key="1">
    <source>
        <dbReference type="ARBA" id="ARBA00004141"/>
    </source>
</evidence>
<dbReference type="GO" id="GO:0009922">
    <property type="term" value="F:fatty acid elongase activity"/>
    <property type="evidence" value="ECO:0007669"/>
    <property type="project" value="UniProtKB-EC"/>
</dbReference>
<sequence>MRSYDDVNLRNYSYIFNFEEQFIHQDTRAWMTENWTISFYFCGLYMIFIFGGQYYMQSRPRFSLKGTLCIWNSLLAAFSIMGAIRTAPELFHVLKNYGIYHSVCIPSFIEQDRVAGVWTWLFVLSKLPELGDTIFIVLRKQPLIFLHWYHHITVLLYSWFSYTEYTASARWFVVMNFCVHSIMYSYYALKSMGYNPYRKIAMLITTCQITQMIVGCTVNIFAAQYIQANQPCHISSTNIKLSIAMYFSYFILFARFFYKAYMSPSSSRKSKIDNTIPGGYASGNKNQLNDKSNRSRYLGKRNFQHASYLAYNSWNSPSVISW</sequence>
<evidence type="ECO:0000256" key="6">
    <source>
        <dbReference type="ARBA" id="ARBA00022989"/>
    </source>
</evidence>
<dbReference type="EC" id="2.3.1.199" evidence="10"/>
<dbReference type="EMBL" id="GBRD01005006">
    <property type="protein sequence ID" value="JAG60815.1"/>
    <property type="molecule type" value="Transcribed_RNA"/>
</dbReference>
<dbReference type="InterPro" id="IPR030457">
    <property type="entry name" value="ELO_CS"/>
</dbReference>
<dbReference type="EMBL" id="GBRD01005004">
    <property type="protein sequence ID" value="JAG60817.1"/>
    <property type="molecule type" value="Transcribed_RNA"/>
</dbReference>
<evidence type="ECO:0000256" key="9">
    <source>
        <dbReference type="ARBA" id="ARBA00023160"/>
    </source>
</evidence>
<feature type="transmembrane region" description="Helical" evidence="10">
    <location>
        <begin position="201"/>
        <end position="223"/>
    </location>
</feature>
<keyword evidence="4 10" id="KW-0812">Transmembrane</keyword>
<keyword evidence="3 10" id="KW-0808">Transferase</keyword>
<accession>A0A0K8T5K1</accession>
<evidence type="ECO:0000256" key="2">
    <source>
        <dbReference type="ARBA" id="ARBA00022516"/>
    </source>
</evidence>
<feature type="transmembrane region" description="Helical" evidence="10">
    <location>
        <begin position="37"/>
        <end position="56"/>
    </location>
</feature>
<keyword evidence="2 10" id="KW-0444">Lipid biosynthesis</keyword>
<evidence type="ECO:0000313" key="11">
    <source>
        <dbReference type="EMBL" id="JAG60814.1"/>
    </source>
</evidence>
<feature type="transmembrane region" description="Helical" evidence="10">
    <location>
        <begin position="243"/>
        <end position="261"/>
    </location>
</feature>
<evidence type="ECO:0000256" key="8">
    <source>
        <dbReference type="ARBA" id="ARBA00023136"/>
    </source>
</evidence>
<protein>
    <recommendedName>
        <fullName evidence="10">Elongation of very long chain fatty acids protein</fullName>
        <ecNumber evidence="10">2.3.1.199</ecNumber>
    </recommendedName>
    <alternativeName>
        <fullName evidence="10">Very-long-chain 3-oxoacyl-CoA synthase</fullName>
    </alternativeName>
</protein>
<keyword evidence="9 10" id="KW-0275">Fatty acid biosynthesis</keyword>
<feature type="transmembrane region" description="Helical" evidence="10">
    <location>
        <begin position="68"/>
        <end position="87"/>
    </location>
</feature>
<evidence type="ECO:0000256" key="3">
    <source>
        <dbReference type="ARBA" id="ARBA00022679"/>
    </source>
</evidence>
<evidence type="ECO:0000256" key="10">
    <source>
        <dbReference type="RuleBase" id="RU361115"/>
    </source>
</evidence>
<keyword evidence="7 10" id="KW-0443">Lipid metabolism</keyword>
<evidence type="ECO:0000256" key="5">
    <source>
        <dbReference type="ARBA" id="ARBA00022832"/>
    </source>
</evidence>
<evidence type="ECO:0000256" key="7">
    <source>
        <dbReference type="ARBA" id="ARBA00023098"/>
    </source>
</evidence>
<dbReference type="InterPro" id="IPR002076">
    <property type="entry name" value="ELO_fam"/>
</dbReference>
<keyword evidence="8 10" id="KW-0472">Membrane</keyword>
<organism evidence="11">
    <name type="scientific">Lygus hesperus</name>
    <name type="common">Western plant bug</name>
    <dbReference type="NCBI Taxonomy" id="30085"/>
    <lineage>
        <taxon>Eukaryota</taxon>
        <taxon>Metazoa</taxon>
        <taxon>Ecdysozoa</taxon>
        <taxon>Arthropoda</taxon>
        <taxon>Hexapoda</taxon>
        <taxon>Insecta</taxon>
        <taxon>Pterygota</taxon>
        <taxon>Neoptera</taxon>
        <taxon>Paraneoptera</taxon>
        <taxon>Hemiptera</taxon>
        <taxon>Heteroptera</taxon>
        <taxon>Panheteroptera</taxon>
        <taxon>Cimicomorpha</taxon>
        <taxon>Miridae</taxon>
        <taxon>Mirini</taxon>
        <taxon>Lygus</taxon>
    </lineage>
</organism>
<dbReference type="AlphaFoldDB" id="A0A0K8T5K1"/>
<proteinExistence type="inferred from homology"/>
<comment type="catalytic activity">
    <reaction evidence="10">
        <text>a very-long-chain acyl-CoA + malonyl-CoA + H(+) = a very-long-chain 3-oxoacyl-CoA + CO2 + CoA</text>
        <dbReference type="Rhea" id="RHEA:32727"/>
        <dbReference type="ChEBI" id="CHEBI:15378"/>
        <dbReference type="ChEBI" id="CHEBI:16526"/>
        <dbReference type="ChEBI" id="CHEBI:57287"/>
        <dbReference type="ChEBI" id="CHEBI:57384"/>
        <dbReference type="ChEBI" id="CHEBI:90725"/>
        <dbReference type="ChEBI" id="CHEBI:90736"/>
        <dbReference type="EC" id="2.3.1.199"/>
    </reaction>
</comment>